<dbReference type="Pfam" id="PF10650">
    <property type="entry name" value="zf-C3H1"/>
    <property type="match status" value="1"/>
</dbReference>
<accession>A0AAP0KSN8</accession>
<keyword evidence="5" id="KW-1185">Reference proteome</keyword>
<evidence type="ECO:0000256" key="1">
    <source>
        <dbReference type="SAM" id="Coils"/>
    </source>
</evidence>
<protein>
    <recommendedName>
        <fullName evidence="3">Putative zinc-finger domain-containing protein</fullName>
    </recommendedName>
</protein>
<feature type="domain" description="Putative zinc-finger" evidence="3">
    <location>
        <begin position="889"/>
        <end position="909"/>
    </location>
</feature>
<dbReference type="PANTHER" id="PTHR21563">
    <property type="entry name" value="ZINC FINGER C3H1 DOMAIN-CONTAINING PROTEIN"/>
    <property type="match status" value="1"/>
</dbReference>
<evidence type="ECO:0000259" key="3">
    <source>
        <dbReference type="Pfam" id="PF10650"/>
    </source>
</evidence>
<gene>
    <name evidence="4" type="ORF">Scep_003792</name>
</gene>
<dbReference type="Proteomes" id="UP001419268">
    <property type="component" value="Unassembled WGS sequence"/>
</dbReference>
<sequence>MAYAFSYTSAYLRNFLNDTLPRKPVSRNDPCNGAVHPKTSFNSFPSKPVGHHAAGWYGPSIADRNLVISFSDDDSGSDSEECLKQRVSERGGNRFNRDEFKRAGSSQLESEYLQGSTGSQIKRMPDKLPIGRSGISSMGKIHGSSSRSTGPPLVELVPDRIQRPDSLNKTSPNFEQGFNQISDRGKSKLENLRQEIAIRENELKLQLQSMQKSGKTNSGFRQNRGLNEKNVVLKKSRSPSVDTQNFEHEEPEGKRMRPDESCQINLRIDQQQRVLGPATKLEKNARKQHRNVDHQISVLPDNLAVKEKYPESSLPLLEDATCKINLPIKQRIHGASGADISSSSDQSNRSLTASLMIPSNVLSQSSWAMKVTSTADVETRNQVKMPSSKEPNVDGLKLSDTIEDHHYPSSTDKSTDPQNECGAVVPDDGRHNLSNDMVCNYLAHVPENSFGASDASNLCIPLELFDQFNFLGHKSIDIESLMKLEDTQDRELEEAQEHRRRCEQEENKARRAYREAQRALVEANARCAYLYRRRELFSAKLRAFMMDDSSAQRSSRWKKHIDAELSSLDDVLHAAVDPISSLGQQLLADDEVLNHLGGGPCIQGRDSLVLHGSYQHIEREKVMPEPCDKRDSIIFGLSSNKETGVPDGACSPFHHANMSGDEDDGMPLLDNRTAPLKSLSEDEENFRKSEPTTNDKPGVRSSTAGAQDYALLEASLRSKLFAKLGTRSMTKYSQVNTGEGLTSNKCSHDQMEEARLHISKTNEQYEMNGQNKPAVDGMVLFLPVSIQISDPNESYFFLTEACCSAANASSVPSSSIKTAVGLITSTFCGDCRTQAPCESETSHEEDAIKGCSDFFGFLDERLIFCYQGGTQGEMGSYTCDLSVDPFWPLCMFEVRGKCNDEECQWQHVKDYSERNIKHHLHATNADSNTGSSTNPEKFSSAHKLSSFHWECNISAPPTYLVGLDLVKPELHASTSVFARAVGLCLRKGFSTSSGVPFSVQKNILQEEPFFHDSDGRFWSLGSWTRHSSYFQSQDVAMKHRHGSADPEQILEVAISLINEEFNKLEGKKKVLFKLSRALEGCPTSVLLWVFYLYFYYCNEKSIGKDDMFSLAVHCNEGSYELWLMYINSRVHIDDRLLAYELAMSALCQHACTSDWDRAYGSACILDLFMQMMDFLFMSGNSGKAIRRICGLFSVATDVSEHGSVLLSDVLVHLTLSDKCIFWICCVYLMIYRKLPEKYVNQFEFEKELFFEIEWPPAQLTAEEKNEALKLMKMGVESVSLGFNAHEAPKLFHMLAVNHFKCVAMLEGIECCKDLLNKYIIQYPTCIELLLISARLDVSHNGVLGLQRFRDALSNRPSEAPGIQCIWNQYVQCALEAGETSLAKELMIEWFESFWKVNHPESGKSSDGGDNGLHDQLESCLLSGEGLHVASHPWNDLFGLLNLSLHRLLQKDHIGARLAIDKALAVAAPEDFKHCVKEHATFVLSHLSEPSKDALGSGMIELLNSYLVDARSSQVTELLSRRFCQSIRRPRVRQLINKLLGVRSSEFSLINSILEACYGPFLFPGSFGDAKDLVDFVEPLMELSPGNYRLAISVCDFLTSKSCGFVASTSTVFWATSLLVNSIYQASPVAPEHAWVEVAGTLSKLVEVQDVSERLHQQALLVYPFSMKLWDSYYNLGRTTGKLAVVVTAARDRGVRLG</sequence>
<organism evidence="4 5">
    <name type="scientific">Stephania cephalantha</name>
    <dbReference type="NCBI Taxonomy" id="152367"/>
    <lineage>
        <taxon>Eukaryota</taxon>
        <taxon>Viridiplantae</taxon>
        <taxon>Streptophyta</taxon>
        <taxon>Embryophyta</taxon>
        <taxon>Tracheophyta</taxon>
        <taxon>Spermatophyta</taxon>
        <taxon>Magnoliopsida</taxon>
        <taxon>Ranunculales</taxon>
        <taxon>Menispermaceae</taxon>
        <taxon>Menispermoideae</taxon>
        <taxon>Cissampelideae</taxon>
        <taxon>Stephania</taxon>
    </lineage>
</organism>
<proteinExistence type="predicted"/>
<evidence type="ECO:0000256" key="2">
    <source>
        <dbReference type="SAM" id="MobiDB-lite"/>
    </source>
</evidence>
<feature type="compositionally biased region" description="Polar residues" evidence="2">
    <location>
        <begin position="691"/>
        <end position="702"/>
    </location>
</feature>
<comment type="caution">
    <text evidence="4">The sequence shown here is derived from an EMBL/GenBank/DDBJ whole genome shotgun (WGS) entry which is preliminary data.</text>
</comment>
<evidence type="ECO:0000313" key="5">
    <source>
        <dbReference type="Proteomes" id="UP001419268"/>
    </source>
</evidence>
<dbReference type="PANTHER" id="PTHR21563:SF3">
    <property type="entry name" value="ZINC FINGER C3H1 DOMAIN-CONTAINING PROTEIN"/>
    <property type="match status" value="1"/>
</dbReference>
<dbReference type="EMBL" id="JBBNAG010000002">
    <property type="protein sequence ID" value="KAK9157218.1"/>
    <property type="molecule type" value="Genomic_DNA"/>
</dbReference>
<evidence type="ECO:0000313" key="4">
    <source>
        <dbReference type="EMBL" id="KAK9157218.1"/>
    </source>
</evidence>
<dbReference type="InterPro" id="IPR039278">
    <property type="entry name" value="Red1"/>
</dbReference>
<feature type="compositionally biased region" description="Basic and acidic residues" evidence="2">
    <location>
        <begin position="245"/>
        <end position="258"/>
    </location>
</feature>
<keyword evidence="1" id="KW-0175">Coiled coil</keyword>
<feature type="region of interest" description="Disordered" evidence="2">
    <location>
        <begin position="677"/>
        <end position="702"/>
    </location>
</feature>
<dbReference type="GO" id="GO:0005634">
    <property type="term" value="C:nucleus"/>
    <property type="evidence" value="ECO:0007669"/>
    <property type="project" value="TreeGrafter"/>
</dbReference>
<feature type="region of interest" description="Disordered" evidence="2">
    <location>
        <begin position="235"/>
        <end position="258"/>
    </location>
</feature>
<feature type="compositionally biased region" description="Polar residues" evidence="2">
    <location>
        <begin position="408"/>
        <end position="418"/>
    </location>
</feature>
<feature type="coiled-coil region" evidence="1">
    <location>
        <begin position="182"/>
        <end position="209"/>
    </location>
</feature>
<feature type="coiled-coil region" evidence="1">
    <location>
        <begin position="478"/>
        <end position="526"/>
    </location>
</feature>
<feature type="region of interest" description="Disordered" evidence="2">
    <location>
        <begin position="402"/>
        <end position="423"/>
    </location>
</feature>
<dbReference type="InterPro" id="IPR019607">
    <property type="entry name" value="Putative_zinc-finger_domain"/>
</dbReference>
<name>A0AAP0KSN8_9MAGN</name>
<dbReference type="GO" id="GO:0000178">
    <property type="term" value="C:exosome (RNase complex)"/>
    <property type="evidence" value="ECO:0007669"/>
    <property type="project" value="TreeGrafter"/>
</dbReference>
<reference evidence="4 5" key="1">
    <citation type="submission" date="2024-01" db="EMBL/GenBank/DDBJ databases">
        <title>Genome assemblies of Stephania.</title>
        <authorList>
            <person name="Yang L."/>
        </authorList>
    </citation>
    <scope>NUCLEOTIDE SEQUENCE [LARGE SCALE GENOMIC DNA]</scope>
    <source>
        <strain evidence="4">JXDWG</strain>
        <tissue evidence="4">Leaf</tissue>
    </source>
</reference>